<dbReference type="SUPFAM" id="SSF50370">
    <property type="entry name" value="Ricin B-like lectins"/>
    <property type="match status" value="1"/>
</dbReference>
<dbReference type="Proteomes" id="UP000571751">
    <property type="component" value="Unassembled WGS sequence"/>
</dbReference>
<dbReference type="EMBL" id="JACDUP010000002">
    <property type="protein sequence ID" value="MBA2868916.1"/>
    <property type="molecule type" value="Genomic_DNA"/>
</dbReference>
<organism evidence="1 2">
    <name type="scientific">Methanococcus maripaludis</name>
    <name type="common">Methanococcus deltae</name>
    <dbReference type="NCBI Taxonomy" id="39152"/>
    <lineage>
        <taxon>Archaea</taxon>
        <taxon>Methanobacteriati</taxon>
        <taxon>Methanobacteriota</taxon>
        <taxon>Methanomada group</taxon>
        <taxon>Methanococci</taxon>
        <taxon>Methanococcales</taxon>
        <taxon>Methanococcaceae</taxon>
        <taxon>Methanococcus</taxon>
    </lineage>
</organism>
<evidence type="ECO:0000313" key="1">
    <source>
        <dbReference type="EMBL" id="MBA2868916.1"/>
    </source>
</evidence>
<dbReference type="AlphaFoldDB" id="A0A7J9PRZ0"/>
<comment type="caution">
    <text evidence="1">The sequence shown here is derived from an EMBL/GenBank/DDBJ whole genome shotgun (WGS) entry which is preliminary data.</text>
</comment>
<evidence type="ECO:0000313" key="2">
    <source>
        <dbReference type="Proteomes" id="UP000571751"/>
    </source>
</evidence>
<protein>
    <submittedName>
        <fullName evidence="1">Uncharacterized protein</fullName>
    </submittedName>
</protein>
<gene>
    <name evidence="1" type="ORF">HNP95_001095</name>
</gene>
<reference evidence="1 2" key="1">
    <citation type="submission" date="2020-07" db="EMBL/GenBank/DDBJ databases">
        <title>Genomic Encyclopedia of Type Strains, Phase IV (KMG-V): Genome sequencing to study the core and pangenomes of soil and plant-associated prokaryotes.</title>
        <authorList>
            <person name="Whitman W."/>
        </authorList>
    </citation>
    <scope>NUCLEOTIDE SEQUENCE [LARGE SCALE GENOMIC DNA]</scope>
    <source>
        <strain evidence="1 2">C14</strain>
    </source>
</reference>
<sequence length="129" mass="14874">MSMPEFGSLENNENKAFRTNKATEMSRTFKSPNCVFKFLPNNDQTYAIQNTKNKGYLQSHIQTYFDLKPKTSLGDHQKWRFLPIPDIKNGYYIQNVGNGGYLTKECSKMIPHAGHNEVYIVEARPKPQP</sequence>
<accession>A0A7J9PRZ0</accession>
<dbReference type="InterPro" id="IPR035992">
    <property type="entry name" value="Ricin_B-like_lectins"/>
</dbReference>
<dbReference type="RefSeq" id="WP_181508041.1">
    <property type="nucleotide sequence ID" value="NZ_JACDUP010000002.1"/>
</dbReference>
<proteinExistence type="predicted"/>
<dbReference type="Gene3D" id="2.80.10.50">
    <property type="match status" value="1"/>
</dbReference>
<name>A0A7J9PRZ0_METMI</name>